<dbReference type="PROSITE" id="PS51257">
    <property type="entry name" value="PROKAR_LIPOPROTEIN"/>
    <property type="match status" value="1"/>
</dbReference>
<organism evidence="5 6">
    <name type="scientific">Aromatoleum toluolicum</name>
    <dbReference type="NCBI Taxonomy" id="90060"/>
    <lineage>
        <taxon>Bacteria</taxon>
        <taxon>Pseudomonadati</taxon>
        <taxon>Pseudomonadota</taxon>
        <taxon>Betaproteobacteria</taxon>
        <taxon>Rhodocyclales</taxon>
        <taxon>Rhodocyclaceae</taxon>
        <taxon>Aromatoleum</taxon>
    </lineage>
</organism>
<dbReference type="EMBL" id="WTVS01000007">
    <property type="protein sequence ID" value="NMF96763.1"/>
    <property type="molecule type" value="Genomic_DNA"/>
</dbReference>
<name>A0ABX1NBT7_9RHOO</name>
<feature type="domain" description="Thioredoxin" evidence="4">
    <location>
        <begin position="19"/>
        <end position="195"/>
    </location>
</feature>
<gene>
    <name evidence="5" type="ORF">GPA27_05110</name>
</gene>
<dbReference type="PANTHER" id="PTHR12151">
    <property type="entry name" value="ELECTRON TRANSPORT PROTIN SCO1/SENC FAMILY MEMBER"/>
    <property type="match status" value="1"/>
</dbReference>
<evidence type="ECO:0000313" key="6">
    <source>
        <dbReference type="Proteomes" id="UP000634522"/>
    </source>
</evidence>
<sequence>MLRALIVAATLAVATLAACSNPSATTAFRATDITGADYGKGLALSDHNGAQRTLSDFRGKVVTLFFGYTQCPDVCPTNLATMAEVMRQLGPDAERLQVLFVTVDPERDTQQLLAQYIPVFDPHFIALRGDAAQTTAVAKEFRVFYQKSGDTSGTNYTVDHSTGTYVFDPKGRVRLYVKHGETADNIVADIRTLLAGK</sequence>
<evidence type="ECO:0000256" key="3">
    <source>
        <dbReference type="SAM" id="SignalP"/>
    </source>
</evidence>
<dbReference type="Gene3D" id="3.40.30.10">
    <property type="entry name" value="Glutaredoxin"/>
    <property type="match status" value="1"/>
</dbReference>
<protein>
    <submittedName>
        <fullName evidence="5">Redoxin domain-containing protein</fullName>
    </submittedName>
</protein>
<dbReference type="InterPro" id="IPR013766">
    <property type="entry name" value="Thioredoxin_domain"/>
</dbReference>
<dbReference type="Pfam" id="PF02630">
    <property type="entry name" value="SCO1-SenC"/>
    <property type="match status" value="1"/>
</dbReference>
<dbReference type="Proteomes" id="UP000634522">
    <property type="component" value="Unassembled WGS sequence"/>
</dbReference>
<accession>A0ABX1NBT7</accession>
<feature type="signal peptide" evidence="3">
    <location>
        <begin position="1"/>
        <end position="20"/>
    </location>
</feature>
<dbReference type="PANTHER" id="PTHR12151:SF25">
    <property type="entry name" value="LINALOOL DEHYDRATASE_ISOMERASE DOMAIN-CONTAINING PROTEIN"/>
    <property type="match status" value="1"/>
</dbReference>
<feature type="chain" id="PRO_5046678792" evidence="3">
    <location>
        <begin position="21"/>
        <end position="197"/>
    </location>
</feature>
<evidence type="ECO:0000313" key="5">
    <source>
        <dbReference type="EMBL" id="NMF96763.1"/>
    </source>
</evidence>
<evidence type="ECO:0000256" key="2">
    <source>
        <dbReference type="ARBA" id="ARBA00023008"/>
    </source>
</evidence>
<evidence type="ECO:0000259" key="4">
    <source>
        <dbReference type="PROSITE" id="PS51352"/>
    </source>
</evidence>
<keyword evidence="2" id="KW-0186">Copper</keyword>
<keyword evidence="3" id="KW-0732">Signal</keyword>
<dbReference type="SUPFAM" id="SSF52833">
    <property type="entry name" value="Thioredoxin-like"/>
    <property type="match status" value="1"/>
</dbReference>
<proteinExistence type="inferred from homology"/>
<evidence type="ECO:0000256" key="1">
    <source>
        <dbReference type="ARBA" id="ARBA00010996"/>
    </source>
</evidence>
<dbReference type="InterPro" id="IPR003782">
    <property type="entry name" value="SCO1/SenC"/>
</dbReference>
<keyword evidence="6" id="KW-1185">Reference proteome</keyword>
<dbReference type="RefSeq" id="WP_169138253.1">
    <property type="nucleotide sequence ID" value="NZ_WTVS01000007.1"/>
</dbReference>
<dbReference type="CDD" id="cd02968">
    <property type="entry name" value="SCO"/>
    <property type="match status" value="1"/>
</dbReference>
<comment type="similarity">
    <text evidence="1">Belongs to the SCO1/2 family.</text>
</comment>
<dbReference type="InterPro" id="IPR036249">
    <property type="entry name" value="Thioredoxin-like_sf"/>
</dbReference>
<dbReference type="PROSITE" id="PS51352">
    <property type="entry name" value="THIOREDOXIN_2"/>
    <property type="match status" value="1"/>
</dbReference>
<comment type="caution">
    <text evidence="5">The sequence shown here is derived from an EMBL/GenBank/DDBJ whole genome shotgun (WGS) entry which is preliminary data.</text>
</comment>
<reference evidence="5 6" key="1">
    <citation type="submission" date="2019-12" db="EMBL/GenBank/DDBJ databases">
        <title>Comparative genomics gives insights into the taxonomy of the Azoarcus-Aromatoleum group and reveals separate origins of nif in the plant-associated Azoarcus and non-plant-associated Aromatoleum sub-groups.</title>
        <authorList>
            <person name="Lafos M."/>
            <person name="Maluk M."/>
            <person name="Batista M."/>
            <person name="Junghare M."/>
            <person name="Carmona M."/>
            <person name="Faoro H."/>
            <person name="Cruz L.M."/>
            <person name="Battistoni F."/>
            <person name="De Souza E."/>
            <person name="Pedrosa F."/>
            <person name="Chen W.-M."/>
            <person name="Poole P.S."/>
            <person name="Dixon R.A."/>
            <person name="James E.K."/>
        </authorList>
    </citation>
    <scope>NUCLEOTIDE SEQUENCE [LARGE SCALE GENOMIC DNA]</scope>
    <source>
        <strain evidence="5 6">T</strain>
    </source>
</reference>